<evidence type="ECO:0000256" key="8">
    <source>
        <dbReference type="SAM" id="MobiDB-lite"/>
    </source>
</evidence>
<dbReference type="PANTHER" id="PTHR23044">
    <property type="entry name" value="3'-5' EXONUCLEASE ERI1-RELATED"/>
    <property type="match status" value="1"/>
</dbReference>
<keyword evidence="2" id="KW-0479">Metal-binding</keyword>
<organism evidence="10 11">
    <name type="scientific">Ostreobium quekettii</name>
    <dbReference type="NCBI Taxonomy" id="121088"/>
    <lineage>
        <taxon>Eukaryota</taxon>
        <taxon>Viridiplantae</taxon>
        <taxon>Chlorophyta</taxon>
        <taxon>core chlorophytes</taxon>
        <taxon>Ulvophyceae</taxon>
        <taxon>TCBD clade</taxon>
        <taxon>Bryopsidales</taxon>
        <taxon>Ostreobineae</taxon>
        <taxon>Ostreobiaceae</taxon>
        <taxon>Ostreobium</taxon>
    </lineage>
</organism>
<dbReference type="SUPFAM" id="SSF53098">
    <property type="entry name" value="Ribonuclease H-like"/>
    <property type="match status" value="1"/>
</dbReference>
<evidence type="ECO:0000256" key="5">
    <source>
        <dbReference type="ARBA" id="ARBA00022833"/>
    </source>
</evidence>
<evidence type="ECO:0000313" key="10">
    <source>
        <dbReference type="EMBL" id="CAD7702052.1"/>
    </source>
</evidence>
<dbReference type="InterPro" id="IPR047201">
    <property type="entry name" value="ERI-1_3'hExo-like"/>
</dbReference>
<evidence type="ECO:0000259" key="9">
    <source>
        <dbReference type="PROSITE" id="PS51999"/>
    </source>
</evidence>
<proteinExistence type="predicted"/>
<keyword evidence="4" id="KW-0378">Hydrolase</keyword>
<dbReference type="GO" id="GO:0003676">
    <property type="term" value="F:nucleic acid binding"/>
    <property type="evidence" value="ECO:0007669"/>
    <property type="project" value="InterPro"/>
</dbReference>
<evidence type="ECO:0000256" key="1">
    <source>
        <dbReference type="ARBA" id="ARBA00022722"/>
    </source>
</evidence>
<reference evidence="10" key="1">
    <citation type="submission" date="2020-12" db="EMBL/GenBank/DDBJ databases">
        <authorList>
            <person name="Iha C."/>
        </authorList>
    </citation>
    <scope>NUCLEOTIDE SEQUENCE</scope>
</reference>
<evidence type="ECO:0000256" key="7">
    <source>
        <dbReference type="PROSITE-ProRule" id="PRU01343"/>
    </source>
</evidence>
<name>A0A8S1J4M9_9CHLO</name>
<keyword evidence="5" id="KW-0862">Zinc</keyword>
<comment type="caution">
    <text evidence="10">The sequence shown here is derived from an EMBL/GenBank/DDBJ whole genome shotgun (WGS) entry which is preliminary data.</text>
</comment>
<dbReference type="InterPro" id="IPR012337">
    <property type="entry name" value="RNaseH-like_sf"/>
</dbReference>
<dbReference type="OrthoDB" id="438618at2759"/>
<feature type="domain" description="GRF-type" evidence="9">
    <location>
        <begin position="404"/>
        <end position="449"/>
    </location>
</feature>
<dbReference type="AlphaFoldDB" id="A0A8S1J4M9"/>
<dbReference type="PROSITE" id="PS51999">
    <property type="entry name" value="ZF_GRF"/>
    <property type="match status" value="1"/>
</dbReference>
<protein>
    <recommendedName>
        <fullName evidence="9">GRF-type domain-containing protein</fullName>
    </recommendedName>
</protein>
<evidence type="ECO:0000256" key="2">
    <source>
        <dbReference type="ARBA" id="ARBA00022723"/>
    </source>
</evidence>
<accession>A0A8S1J4M9</accession>
<dbReference type="InterPro" id="IPR051274">
    <property type="entry name" value="3-5_Exoribonuclease"/>
</dbReference>
<evidence type="ECO:0000256" key="4">
    <source>
        <dbReference type="ARBA" id="ARBA00022801"/>
    </source>
</evidence>
<dbReference type="GO" id="GO:0000175">
    <property type="term" value="F:3'-5'-RNA exonuclease activity"/>
    <property type="evidence" value="ECO:0007669"/>
    <property type="project" value="InterPro"/>
</dbReference>
<dbReference type="InterPro" id="IPR010666">
    <property type="entry name" value="Znf_GRF"/>
</dbReference>
<keyword evidence="3 7" id="KW-0863">Zinc-finger</keyword>
<dbReference type="Pfam" id="PF06839">
    <property type="entry name" value="Zn_ribbon_GRF"/>
    <property type="match status" value="1"/>
</dbReference>
<keyword evidence="11" id="KW-1185">Reference proteome</keyword>
<dbReference type="Proteomes" id="UP000708148">
    <property type="component" value="Unassembled WGS sequence"/>
</dbReference>
<feature type="region of interest" description="Disordered" evidence="8">
    <location>
        <begin position="269"/>
        <end position="290"/>
    </location>
</feature>
<dbReference type="CDD" id="cd06133">
    <property type="entry name" value="ERI-1_3'hExo_like"/>
    <property type="match status" value="1"/>
</dbReference>
<dbReference type="EMBL" id="CAJHUC010001695">
    <property type="protein sequence ID" value="CAD7702052.1"/>
    <property type="molecule type" value="Genomic_DNA"/>
</dbReference>
<dbReference type="Gene3D" id="3.30.420.10">
    <property type="entry name" value="Ribonuclease H-like superfamily/Ribonuclease H"/>
    <property type="match status" value="1"/>
</dbReference>
<gene>
    <name evidence="10" type="ORF">OSTQU699_LOCUS7409</name>
</gene>
<dbReference type="InterPro" id="IPR036397">
    <property type="entry name" value="RNaseH_sf"/>
</dbReference>
<dbReference type="Pfam" id="PF00929">
    <property type="entry name" value="RNase_T"/>
    <property type="match status" value="1"/>
</dbReference>
<keyword evidence="6" id="KW-0269">Exonuclease</keyword>
<dbReference type="InterPro" id="IPR013520">
    <property type="entry name" value="Ribonucl_H"/>
</dbReference>
<sequence>MANMREPPVGLFLSCLGKAGIESFHRLPSLRQTKLASEKFDYFVVYDFEATCNKSKQLIPQELIEFSCVVVDGHSLDILPISFQEYVRPSVHPVLDPFCVELTGISQAQVDDALPLQAVLQRHEQWLEDNGVLAEGKAFTPVTWTDWDLEVQLEMECRWRCIKKPSYFDRWINLKKVFIRHCKRSFNLKMSVEYMRLKWQGRCHCGLDDATNTARLAVRLIHDGAAMEITGAFQRRPKERKQAPRQVQAKLLPQKRQAAITPWLKKASKRHACKDDRSSPCRDSSVAGRHPSCDSIDLSGICPPNDRDRLPNPDSQDLVVCCAAREAHAGTMPTSTASCPMTEIAAQRIEQMPAMVENARGFERSEILKKDSEGCRTGPLAPLWPSQEGVKHTDDKGHINAVLCRCGVPAKQRQVKKPGINLGRRFLSCGKWRIRGGEHCDFFSWDDECIRQGSRVLPEGCGRQVGH</sequence>
<evidence type="ECO:0000256" key="3">
    <source>
        <dbReference type="ARBA" id="ARBA00022771"/>
    </source>
</evidence>
<evidence type="ECO:0000256" key="6">
    <source>
        <dbReference type="ARBA" id="ARBA00022839"/>
    </source>
</evidence>
<evidence type="ECO:0000313" key="11">
    <source>
        <dbReference type="Proteomes" id="UP000708148"/>
    </source>
</evidence>
<keyword evidence="1" id="KW-0540">Nuclease</keyword>
<dbReference type="GO" id="GO:0008270">
    <property type="term" value="F:zinc ion binding"/>
    <property type="evidence" value="ECO:0007669"/>
    <property type="project" value="UniProtKB-KW"/>
</dbReference>
<dbReference type="SMART" id="SM00479">
    <property type="entry name" value="EXOIII"/>
    <property type="match status" value="1"/>
</dbReference>
<dbReference type="PANTHER" id="PTHR23044:SF61">
    <property type="entry name" value="3'-5' EXORIBONUCLEASE 1-RELATED"/>
    <property type="match status" value="1"/>
</dbReference>